<evidence type="ECO:0000256" key="2">
    <source>
        <dbReference type="SAM" id="Coils"/>
    </source>
</evidence>
<accession>A0A6P7P905</accession>
<feature type="region of interest" description="Disordered" evidence="3">
    <location>
        <begin position="490"/>
        <end position="544"/>
    </location>
</feature>
<dbReference type="Proteomes" id="UP000515150">
    <property type="component" value="Chromosome 14"/>
</dbReference>
<dbReference type="GO" id="GO:0032991">
    <property type="term" value="C:protein-containing complex"/>
    <property type="evidence" value="ECO:0007669"/>
    <property type="project" value="UniProtKB-ARBA"/>
</dbReference>
<evidence type="ECO:0000256" key="3">
    <source>
        <dbReference type="SAM" id="MobiDB-lite"/>
    </source>
</evidence>
<dbReference type="InterPro" id="IPR018791">
    <property type="entry name" value="UV_resistance/autophagy_Atg14"/>
</dbReference>
<name>A0A6P7P905_BETSP</name>
<dbReference type="Pfam" id="PF10186">
    <property type="entry name" value="ATG14"/>
    <property type="match status" value="1"/>
</dbReference>
<evidence type="ECO:0000313" key="4">
    <source>
        <dbReference type="Proteomes" id="UP000515150"/>
    </source>
</evidence>
<feature type="compositionally biased region" description="Low complexity" evidence="3">
    <location>
        <begin position="528"/>
        <end position="539"/>
    </location>
</feature>
<dbReference type="AlphaFoldDB" id="A0A6P7P905"/>
<feature type="compositionally biased region" description="Basic and acidic residues" evidence="3">
    <location>
        <begin position="580"/>
        <end position="592"/>
    </location>
</feature>
<dbReference type="CTD" id="7405"/>
<dbReference type="FunCoup" id="A0A6P7P905">
    <property type="interactions" value="570"/>
</dbReference>
<dbReference type="GO" id="GO:0000149">
    <property type="term" value="F:SNARE binding"/>
    <property type="evidence" value="ECO:0007669"/>
    <property type="project" value="TreeGrafter"/>
</dbReference>
<dbReference type="KEGG" id="bspl:114869238"/>
<dbReference type="InterPro" id="IPR035892">
    <property type="entry name" value="C2_domain_sf"/>
</dbReference>
<dbReference type="GO" id="GO:0000323">
    <property type="term" value="C:lytic vacuole"/>
    <property type="evidence" value="ECO:0007669"/>
    <property type="project" value="TreeGrafter"/>
</dbReference>
<feature type="region of interest" description="Disordered" evidence="3">
    <location>
        <begin position="561"/>
        <end position="604"/>
    </location>
</feature>
<feature type="coiled-coil region" evidence="2">
    <location>
        <begin position="232"/>
        <end position="301"/>
    </location>
</feature>
<protein>
    <submittedName>
        <fullName evidence="5">UV radiation resistance-associated gene protein isoform X1</fullName>
    </submittedName>
</protein>
<evidence type="ECO:0000256" key="1">
    <source>
        <dbReference type="ARBA" id="ARBA00023054"/>
    </source>
</evidence>
<organism evidence="4 5">
    <name type="scientific">Betta splendens</name>
    <name type="common">Siamese fighting fish</name>
    <dbReference type="NCBI Taxonomy" id="158456"/>
    <lineage>
        <taxon>Eukaryota</taxon>
        <taxon>Metazoa</taxon>
        <taxon>Chordata</taxon>
        <taxon>Craniata</taxon>
        <taxon>Vertebrata</taxon>
        <taxon>Euteleostomi</taxon>
        <taxon>Actinopterygii</taxon>
        <taxon>Neopterygii</taxon>
        <taxon>Teleostei</taxon>
        <taxon>Neoteleostei</taxon>
        <taxon>Acanthomorphata</taxon>
        <taxon>Anabantaria</taxon>
        <taxon>Anabantiformes</taxon>
        <taxon>Anabantoidei</taxon>
        <taxon>Osphronemidae</taxon>
        <taxon>Betta</taxon>
    </lineage>
</organism>
<proteinExistence type="predicted"/>
<dbReference type="GO" id="GO:0005768">
    <property type="term" value="C:endosome"/>
    <property type="evidence" value="ECO:0007669"/>
    <property type="project" value="TreeGrafter"/>
</dbReference>
<keyword evidence="1 2" id="KW-0175">Coiled coil</keyword>
<dbReference type="SUPFAM" id="SSF49562">
    <property type="entry name" value="C2 domain (Calcium/lipid-binding domain, CaLB)"/>
    <property type="match status" value="1"/>
</dbReference>
<gene>
    <name evidence="5" type="primary">uvrag</name>
</gene>
<evidence type="ECO:0000313" key="5">
    <source>
        <dbReference type="RefSeq" id="XP_029029117.1"/>
    </source>
</evidence>
<feature type="compositionally biased region" description="Basic and acidic residues" evidence="3">
    <location>
        <begin position="502"/>
        <end position="511"/>
    </location>
</feature>
<dbReference type="OrthoDB" id="72772at2759"/>
<reference evidence="5" key="1">
    <citation type="submission" date="2025-08" db="UniProtKB">
        <authorList>
            <consortium name="RefSeq"/>
        </authorList>
    </citation>
    <scope>IDENTIFICATION</scope>
</reference>
<dbReference type="GO" id="GO:0035493">
    <property type="term" value="P:SNARE complex assembly"/>
    <property type="evidence" value="ECO:0007669"/>
    <property type="project" value="TreeGrafter"/>
</dbReference>
<sequence>MNSITGRVLAISAASVTNSGASSSRALHVELTSQQRRLRHLRSIAARNIVNKNGSPLLDTYFTLHLCIGERISRDFYKSEVIRDSLNPTWRSLDFGMLPDLLDTSVSCFVVRIWGGQENQYQLLIEWKVNLDGLRYTGQQIRSRNPNEIIFGLNDGYYAADFDKDQLEQKKNSLLQVDQSSVRNSYSVFALLRLHTAQRAIKQTQVTVQKIGKEIEEKLRTTATCTERKKERECMQLRLAVLRSELQRQKKALSREMELQQKERVQLQNKEDAFSAQHESLKDEKETLSKQQKECTAKREQFLKSNAQLTFRCRQLLSELSYIYPIDMTNQSDYVICGVKLPNSEDFQARDDGSIAVALGYTAHLVLMISCFLQIPLRYPIIHKGSRSSIKDTITDRLTEKEREFPLYPRGERFHFEYGVYLLNKNIAQLRYQHSLTTPDLQQTLPNLKNFLEHGLLVRCDRHHVSSSIPVPAKAQLGVSAASEMDYTCHVGSPERGLRKRTSSEAEELKHKSNLTPSYNSAVGEEQPPAGLLSPSPSAKHMPSSLDASMASLNLTKAVEANEEEEQTGVKEQGGELAEEVERGSGAEMEREMEAEEDQTEEQLPCSTVATNYSTVQETVEDTVATVQHTDTMNGSLLPEQMPVTLVPELRCSVEQAEEIMGTEATGLGLGLGLGMGLGLADEAQLEDYCCIPVDHAVAVECDEQVLGELDAAGFEEFSRRIYALNENTSSFRRPRKNSDK</sequence>
<dbReference type="InParanoid" id="A0A6P7P905"/>
<keyword evidence="4" id="KW-1185">Reference proteome</keyword>
<dbReference type="PANTHER" id="PTHR15157:SF5">
    <property type="entry name" value="UV RADIATION RESISTANCE-ASSOCIATED GENE PROTEIN"/>
    <property type="match status" value="1"/>
</dbReference>
<dbReference type="PANTHER" id="PTHR15157">
    <property type="entry name" value="UV RADIATION RESISTANCE-ASSOCIATED GENE PROTEIN"/>
    <property type="match status" value="1"/>
</dbReference>
<dbReference type="RefSeq" id="XP_029029117.1">
    <property type="nucleotide sequence ID" value="XM_029173284.3"/>
</dbReference>
<dbReference type="GeneID" id="114869238"/>